<accession>A0AAD5IKW5</accession>
<keyword evidence="2" id="KW-1185">Reference proteome</keyword>
<reference evidence="1" key="1">
    <citation type="journal article" date="2022" name="Plant J.">
        <title>Strategies of tolerance reflected in two North American maple genomes.</title>
        <authorList>
            <person name="McEvoy S.L."/>
            <person name="Sezen U.U."/>
            <person name="Trouern-Trend A."/>
            <person name="McMahon S.M."/>
            <person name="Schaberg P.G."/>
            <person name="Yang J."/>
            <person name="Wegrzyn J.L."/>
            <person name="Swenson N.G."/>
        </authorList>
    </citation>
    <scope>NUCLEOTIDE SEQUENCE</scope>
    <source>
        <strain evidence="1">91603</strain>
    </source>
</reference>
<comment type="caution">
    <text evidence="1">The sequence shown here is derived from an EMBL/GenBank/DDBJ whole genome shotgun (WGS) entry which is preliminary data.</text>
</comment>
<organism evidence="1 2">
    <name type="scientific">Acer negundo</name>
    <name type="common">Box elder</name>
    <dbReference type="NCBI Taxonomy" id="4023"/>
    <lineage>
        <taxon>Eukaryota</taxon>
        <taxon>Viridiplantae</taxon>
        <taxon>Streptophyta</taxon>
        <taxon>Embryophyta</taxon>
        <taxon>Tracheophyta</taxon>
        <taxon>Spermatophyta</taxon>
        <taxon>Magnoliopsida</taxon>
        <taxon>eudicotyledons</taxon>
        <taxon>Gunneridae</taxon>
        <taxon>Pentapetalae</taxon>
        <taxon>rosids</taxon>
        <taxon>malvids</taxon>
        <taxon>Sapindales</taxon>
        <taxon>Sapindaceae</taxon>
        <taxon>Hippocastanoideae</taxon>
        <taxon>Acereae</taxon>
        <taxon>Acer</taxon>
    </lineage>
</organism>
<dbReference type="PANTHER" id="PTHR31860">
    <property type="entry name" value="HEAT-INDUCIBLE TRANSCRIPTION REPRESSOR (DUF639)-RELATED"/>
    <property type="match status" value="1"/>
</dbReference>
<protein>
    <submittedName>
        <fullName evidence="1">Uncharacterized protein</fullName>
    </submittedName>
</protein>
<name>A0AAD5IKW5_ACENE</name>
<gene>
    <name evidence="1" type="ORF">LWI28_000205</name>
</gene>
<evidence type="ECO:0000313" key="1">
    <source>
        <dbReference type="EMBL" id="KAI9168667.1"/>
    </source>
</evidence>
<reference evidence="1" key="2">
    <citation type="submission" date="2023-02" db="EMBL/GenBank/DDBJ databases">
        <authorList>
            <person name="Swenson N.G."/>
            <person name="Wegrzyn J.L."/>
            <person name="Mcevoy S.L."/>
        </authorList>
    </citation>
    <scope>NUCLEOTIDE SEQUENCE</scope>
    <source>
        <strain evidence="1">91603</strain>
        <tissue evidence="1">Leaf</tissue>
    </source>
</reference>
<dbReference type="EMBL" id="JAJSOW010000104">
    <property type="protein sequence ID" value="KAI9168667.1"/>
    <property type="molecule type" value="Genomic_DNA"/>
</dbReference>
<evidence type="ECO:0000313" key="2">
    <source>
        <dbReference type="Proteomes" id="UP001064489"/>
    </source>
</evidence>
<sequence length="84" mass="9522">MEGVVKKGVLENFMLSQQQSLKPIPQLSHLANSVVSRCSKILKVPSEELQHRFDIELPESVKQLFTYARNFVEFLFIPSTACGN</sequence>
<dbReference type="AlphaFoldDB" id="A0AAD5IKW5"/>
<dbReference type="Proteomes" id="UP001064489">
    <property type="component" value="Chromosome 7"/>
</dbReference>
<dbReference type="PANTHER" id="PTHR31860:SF4">
    <property type="entry name" value="OS02G0637800 PROTEIN"/>
    <property type="match status" value="1"/>
</dbReference>
<proteinExistence type="predicted"/>